<dbReference type="RefSeq" id="WP_379871452.1">
    <property type="nucleotide sequence ID" value="NZ_JBHTBH010000006.1"/>
</dbReference>
<accession>A0ABW2KHK7</accession>
<reference evidence="2" key="1">
    <citation type="journal article" date="2019" name="Int. J. Syst. Evol. Microbiol.">
        <title>The Global Catalogue of Microorganisms (GCM) 10K type strain sequencing project: providing services to taxonomists for standard genome sequencing and annotation.</title>
        <authorList>
            <consortium name="The Broad Institute Genomics Platform"/>
            <consortium name="The Broad Institute Genome Sequencing Center for Infectious Disease"/>
            <person name="Wu L."/>
            <person name="Ma J."/>
        </authorList>
    </citation>
    <scope>NUCLEOTIDE SEQUENCE [LARGE SCALE GENOMIC DNA]</scope>
    <source>
        <strain evidence="2">CGMCC 4.7382</strain>
    </source>
</reference>
<evidence type="ECO:0000313" key="2">
    <source>
        <dbReference type="Proteomes" id="UP001596540"/>
    </source>
</evidence>
<name>A0ABW2KHK7_9ACTN</name>
<proteinExistence type="predicted"/>
<dbReference type="Proteomes" id="UP001596540">
    <property type="component" value="Unassembled WGS sequence"/>
</dbReference>
<gene>
    <name evidence="1" type="ORF">ACFQRF_13670</name>
</gene>
<sequence length="104" mass="11205">MECGIDDLVARLRLIRGSAVGSGSGRPEHPDPRLRPRLAGFLAEHPALRADRGHVEFLERYAGASIEDTEAARLVDVFGFPEASSDFAEMDGPVVDGDGRLVFA</sequence>
<keyword evidence="2" id="KW-1185">Reference proteome</keyword>
<comment type="caution">
    <text evidence="1">The sequence shown here is derived from an EMBL/GenBank/DDBJ whole genome shotgun (WGS) entry which is preliminary data.</text>
</comment>
<organism evidence="1 2">
    <name type="scientific">Marinactinospora rubrisoli</name>
    <dbReference type="NCBI Taxonomy" id="2715399"/>
    <lineage>
        <taxon>Bacteria</taxon>
        <taxon>Bacillati</taxon>
        <taxon>Actinomycetota</taxon>
        <taxon>Actinomycetes</taxon>
        <taxon>Streptosporangiales</taxon>
        <taxon>Nocardiopsidaceae</taxon>
        <taxon>Marinactinospora</taxon>
    </lineage>
</organism>
<dbReference type="EMBL" id="JBHTBH010000006">
    <property type="protein sequence ID" value="MFC7328794.1"/>
    <property type="molecule type" value="Genomic_DNA"/>
</dbReference>
<evidence type="ECO:0000313" key="1">
    <source>
        <dbReference type="EMBL" id="MFC7328794.1"/>
    </source>
</evidence>
<protein>
    <submittedName>
        <fullName evidence="1">Uncharacterized protein</fullName>
    </submittedName>
</protein>